<keyword evidence="1" id="KW-0472">Membrane</keyword>
<comment type="caution">
    <text evidence="2">The sequence shown here is derived from an EMBL/GenBank/DDBJ whole genome shotgun (WGS) entry which is preliminary data.</text>
</comment>
<dbReference type="OrthoDB" id="5976069at2"/>
<dbReference type="EMBL" id="AJLO02000038">
    <property type="protein sequence ID" value="KOE97913.1"/>
    <property type="molecule type" value="Genomic_DNA"/>
</dbReference>
<evidence type="ECO:0000313" key="3">
    <source>
        <dbReference type="Proteomes" id="UP000036890"/>
    </source>
</evidence>
<evidence type="ECO:0000256" key="1">
    <source>
        <dbReference type="SAM" id="Phobius"/>
    </source>
</evidence>
<proteinExistence type="predicted"/>
<keyword evidence="1" id="KW-0812">Transmembrane</keyword>
<evidence type="ECO:0000313" key="2">
    <source>
        <dbReference type="EMBL" id="KOE97913.1"/>
    </source>
</evidence>
<dbReference type="RefSeq" id="WP_010481783.1">
    <property type="nucleotide sequence ID" value="NZ_AJLO02000038.1"/>
</dbReference>
<reference evidence="2 3" key="1">
    <citation type="journal article" date="2012" name="J. Bacteriol.">
        <title>Genome sequence of a novel nicotine-degrading strain, Pseudomonas geniculata N1.</title>
        <authorList>
            <person name="Tang H."/>
            <person name="Yu H."/>
            <person name="Tai C."/>
            <person name="Huang K."/>
            <person name="Liu Y."/>
            <person name="Wang L."/>
            <person name="Yao Y."/>
            <person name="Wu G."/>
            <person name="Xu P."/>
        </authorList>
    </citation>
    <scope>NUCLEOTIDE SEQUENCE [LARGE SCALE GENOMIC DNA]</scope>
    <source>
        <strain evidence="2 3">N1</strain>
    </source>
</reference>
<dbReference type="Proteomes" id="UP000036890">
    <property type="component" value="Unassembled WGS sequence"/>
</dbReference>
<dbReference type="AlphaFoldDB" id="A0A0L8A680"/>
<feature type="transmembrane region" description="Helical" evidence="1">
    <location>
        <begin position="47"/>
        <end position="66"/>
    </location>
</feature>
<protein>
    <submittedName>
        <fullName evidence="2">Membrane protein</fullName>
    </submittedName>
</protein>
<organism evidence="2 3">
    <name type="scientific">Stenotrophomonas geniculata N1</name>
    <dbReference type="NCBI Taxonomy" id="1167641"/>
    <lineage>
        <taxon>Bacteria</taxon>
        <taxon>Pseudomonadati</taxon>
        <taxon>Pseudomonadota</taxon>
        <taxon>Gammaproteobacteria</taxon>
        <taxon>Lysobacterales</taxon>
        <taxon>Lysobacteraceae</taxon>
        <taxon>Stenotrophomonas</taxon>
    </lineage>
</organism>
<gene>
    <name evidence="2" type="ORF">W7K_17215</name>
</gene>
<sequence>MNRSLPSDDTLRSLHAQSLHALSPATLARLRQARHGATATHRGRWRWWLASACSLVVALGIGLQFSGHGTLTGSAPAPVLASVEDNSALYDENPDLYLWLGDTDLAME</sequence>
<name>A0A0L8A680_9GAMM</name>
<keyword evidence="1" id="KW-1133">Transmembrane helix</keyword>
<accession>A0A0L8A680</accession>